<gene>
    <name evidence="7" type="primary">110675152</name>
</gene>
<evidence type="ECO:0000256" key="1">
    <source>
        <dbReference type="ARBA" id="ARBA00004123"/>
    </source>
</evidence>
<dbReference type="GO" id="GO:0008270">
    <property type="term" value="F:zinc ion binding"/>
    <property type="evidence" value="ECO:0007669"/>
    <property type="project" value="UniProtKB-KW"/>
</dbReference>
<dbReference type="EnsemblMetazoa" id="AAEL022037-RA">
    <property type="protein sequence ID" value="AAEL022037-PA"/>
    <property type="gene ID" value="AAEL022037"/>
</dbReference>
<organism evidence="7 8">
    <name type="scientific">Aedes aegypti</name>
    <name type="common">Yellowfever mosquito</name>
    <name type="synonym">Culex aegypti</name>
    <dbReference type="NCBI Taxonomy" id="7159"/>
    <lineage>
        <taxon>Eukaryota</taxon>
        <taxon>Metazoa</taxon>
        <taxon>Ecdysozoa</taxon>
        <taxon>Arthropoda</taxon>
        <taxon>Hexapoda</taxon>
        <taxon>Insecta</taxon>
        <taxon>Pterygota</taxon>
        <taxon>Neoptera</taxon>
        <taxon>Endopterygota</taxon>
        <taxon>Diptera</taxon>
        <taxon>Nematocera</taxon>
        <taxon>Culicoidea</taxon>
        <taxon>Culicidae</taxon>
        <taxon>Culicinae</taxon>
        <taxon>Aedini</taxon>
        <taxon>Aedes</taxon>
        <taxon>Stegomyia</taxon>
    </lineage>
</organism>
<dbReference type="InterPro" id="IPR008906">
    <property type="entry name" value="HATC_C_dom"/>
</dbReference>
<dbReference type="Proteomes" id="UP000008820">
    <property type="component" value="Chromosome 2"/>
</dbReference>
<keyword evidence="3" id="KW-0863">Zinc-finger</keyword>
<reference evidence="7 8" key="1">
    <citation type="submission" date="2017-06" db="EMBL/GenBank/DDBJ databases">
        <title>Aedes aegypti genome working group (AGWG) sequencing and assembly.</title>
        <authorList>
            <consortium name="Aedes aegypti Genome Working Group (AGWG)"/>
            <person name="Matthews B.J."/>
        </authorList>
    </citation>
    <scope>NUCLEOTIDE SEQUENCE [LARGE SCALE GENOMIC DNA]</scope>
    <source>
        <strain evidence="7 8">LVP_AGWG</strain>
    </source>
</reference>
<evidence type="ECO:0000259" key="6">
    <source>
        <dbReference type="Pfam" id="PF05699"/>
    </source>
</evidence>
<evidence type="ECO:0000313" key="7">
    <source>
        <dbReference type="EnsemblMetazoa" id="AAEL022037-PA"/>
    </source>
</evidence>
<evidence type="ECO:0000256" key="5">
    <source>
        <dbReference type="ARBA" id="ARBA00023242"/>
    </source>
</evidence>
<dbReference type="GO" id="GO:0046983">
    <property type="term" value="F:protein dimerization activity"/>
    <property type="evidence" value="ECO:0007669"/>
    <property type="project" value="InterPro"/>
</dbReference>
<keyword evidence="2" id="KW-0479">Metal-binding</keyword>
<dbReference type="InParanoid" id="A0A6I8U1L2"/>
<dbReference type="Pfam" id="PF05699">
    <property type="entry name" value="Dimer_Tnp_hAT"/>
    <property type="match status" value="1"/>
</dbReference>
<dbReference type="PANTHER" id="PTHR46481">
    <property type="entry name" value="ZINC FINGER BED DOMAIN-CONTAINING PROTEIN 4"/>
    <property type="match status" value="1"/>
</dbReference>
<dbReference type="GO" id="GO:0005634">
    <property type="term" value="C:nucleus"/>
    <property type="evidence" value="ECO:0007669"/>
    <property type="project" value="UniProtKB-SubCell"/>
</dbReference>
<keyword evidence="4" id="KW-0862">Zinc</keyword>
<dbReference type="InterPro" id="IPR012337">
    <property type="entry name" value="RNaseH-like_sf"/>
</dbReference>
<name>A0A6I8U1L2_AEDAE</name>
<keyword evidence="5" id="KW-0539">Nucleus</keyword>
<protein>
    <recommendedName>
        <fullName evidence="6">HAT C-terminal dimerisation domain-containing protein</fullName>
    </recommendedName>
</protein>
<feature type="domain" description="HAT C-terminal dimerisation" evidence="6">
    <location>
        <begin position="345"/>
        <end position="417"/>
    </location>
</feature>
<evidence type="ECO:0000256" key="2">
    <source>
        <dbReference type="ARBA" id="ARBA00022723"/>
    </source>
</evidence>
<reference evidence="7" key="2">
    <citation type="submission" date="2020-05" db="UniProtKB">
        <authorList>
            <consortium name="EnsemblMetazoa"/>
        </authorList>
    </citation>
    <scope>IDENTIFICATION</scope>
    <source>
        <strain evidence="7">LVP_AGWG</strain>
    </source>
</reference>
<dbReference type="SUPFAM" id="SSF53098">
    <property type="entry name" value="Ribonuclease H-like"/>
    <property type="match status" value="1"/>
</dbReference>
<dbReference type="AlphaFoldDB" id="A0A6I8U1L2"/>
<sequence length="431" mass="49759">MIEVKQRQTAKFLKEKILELLQSYGVSITQLLAVTCDNGANMVAAVKQLQKQYVADHPSLEAYDDDSDDDDEARERLIEDLMEELQKSVSLIRCAVHTMQLAVTDIVKATDVTIKEITTIAKNTRKIGYKAMFEYNKISVPPFYSRTRWNGVYKMLNYFKQHEEFYKDIGRQYPELDLTNHWNYIDEYVSAFEPVFVCTNKMQAKHVSLSDFYVHWLNTVMQVGLLTNSNLAKSLVLSLTERLKPLKNNMAFKAALLVDPRFNYLNSKTLSPEDKEQTRSFMLATWERIKQLDPNSSKEHQDTAQQSKPTNSFDTFLTRLFGGLPPESDQNTKPLIQQLNALDLEDHQSFSFDVWSHWKNRLKTYPELSKLALVFLSVPSNQVNVERSFSGMALTLTERRTNLSEESLENILLIKLNVDLIDKIIPENGFQ</sequence>
<dbReference type="OrthoDB" id="7761910at2759"/>
<dbReference type="InterPro" id="IPR052035">
    <property type="entry name" value="ZnF_BED_domain_contain"/>
</dbReference>
<dbReference type="PANTHER" id="PTHR46481:SF10">
    <property type="entry name" value="ZINC FINGER BED DOMAIN-CONTAINING PROTEIN 39"/>
    <property type="match status" value="1"/>
</dbReference>
<comment type="subcellular location">
    <subcellularLocation>
        <location evidence="1">Nucleus</location>
    </subcellularLocation>
</comment>
<proteinExistence type="predicted"/>
<accession>A0A6I8U1L2</accession>
<evidence type="ECO:0000256" key="4">
    <source>
        <dbReference type="ARBA" id="ARBA00022833"/>
    </source>
</evidence>
<evidence type="ECO:0000313" key="8">
    <source>
        <dbReference type="Proteomes" id="UP000008820"/>
    </source>
</evidence>
<keyword evidence="8" id="KW-1185">Reference proteome</keyword>
<evidence type="ECO:0000256" key="3">
    <source>
        <dbReference type="ARBA" id="ARBA00022771"/>
    </source>
</evidence>